<evidence type="ECO:0000256" key="5">
    <source>
        <dbReference type="ARBA" id="ARBA00023163"/>
    </source>
</evidence>
<dbReference type="CDD" id="cd07377">
    <property type="entry name" value="WHTH_GntR"/>
    <property type="match status" value="1"/>
</dbReference>
<evidence type="ECO:0000256" key="6">
    <source>
        <dbReference type="SAM" id="MobiDB-lite"/>
    </source>
</evidence>
<dbReference type="GeneID" id="96622738"/>
<dbReference type="InterPro" id="IPR036388">
    <property type="entry name" value="WH-like_DNA-bd_sf"/>
</dbReference>
<evidence type="ECO:0000256" key="1">
    <source>
        <dbReference type="ARBA" id="ARBA00005384"/>
    </source>
</evidence>
<dbReference type="SUPFAM" id="SSF46785">
    <property type="entry name" value="Winged helix' DNA-binding domain"/>
    <property type="match status" value="1"/>
</dbReference>
<evidence type="ECO:0000256" key="4">
    <source>
        <dbReference type="ARBA" id="ARBA00023125"/>
    </source>
</evidence>
<accession>A0A7H2BDW7</accession>
<dbReference type="SUPFAM" id="SSF53383">
    <property type="entry name" value="PLP-dependent transferases"/>
    <property type="match status" value="1"/>
</dbReference>
<dbReference type="PROSITE" id="PS50949">
    <property type="entry name" value="HTH_GNTR"/>
    <property type="match status" value="1"/>
</dbReference>
<dbReference type="GO" id="GO:0003700">
    <property type="term" value="F:DNA-binding transcription factor activity"/>
    <property type="evidence" value="ECO:0007669"/>
    <property type="project" value="InterPro"/>
</dbReference>
<keyword evidence="2" id="KW-0663">Pyridoxal phosphate</keyword>
<evidence type="ECO:0000313" key="9">
    <source>
        <dbReference type="Proteomes" id="UP000516404"/>
    </source>
</evidence>
<dbReference type="PRINTS" id="PR00035">
    <property type="entry name" value="HTHGNTR"/>
</dbReference>
<evidence type="ECO:0000313" key="8">
    <source>
        <dbReference type="EMBL" id="QNV37863.1"/>
    </source>
</evidence>
<dbReference type="AlphaFoldDB" id="A0A7H2BDW7"/>
<dbReference type="SMART" id="SM00345">
    <property type="entry name" value="HTH_GNTR"/>
    <property type="match status" value="1"/>
</dbReference>
<sequence length="486" mass="52775">MPRTSRPAELPLNISKHSGQPLPAQIAEQVRGHIITGTLKPADALPSSRALATRLGVSRGSVVAAFEQLSAEGYVQTSRGGTFVTADLKLQKISPQSPDQSTGPGRAESSTASLNLLPGTPDTSLLASAAWRAAWRKAAAEPGSSYPAVGATYLQEQLAEHLRVMRSVVREPHEILVTAGARDAFRLVLSAMRRQRHDRPLRIAVENPGYPSLHKIPAAFSHEIVPIDVDEHGLNPAHLPQNPRPDIVLVTPSHQYPLGASMPIVRRLELLEWAKKNDAFIVEDDYDSELRYVGDPLPALAALDRQTGHDCVITLGSFTKTLTPGLGLGYLLAPPSVMAEVAHLRGVLGSPVSSITQDAMASFLTDGGARRHIARMRRVYKGRRDTLLETLTSERTPDWVKVLPMDGGLHAVLEFTGQRATPLAEREFLRRAEQENLTAATLGDYWAHSGAHQSARKFGAVIGFGGISERHLPRALELTTRVLRSL</sequence>
<dbReference type="InterPro" id="IPR000524">
    <property type="entry name" value="Tscrpt_reg_HTH_GntR"/>
</dbReference>
<feature type="region of interest" description="Disordered" evidence="6">
    <location>
        <begin position="93"/>
        <end position="116"/>
    </location>
</feature>
<dbReference type="EMBL" id="CP061539">
    <property type="protein sequence ID" value="QNV37863.1"/>
    <property type="molecule type" value="Genomic_DNA"/>
</dbReference>
<name>A0A7H2BDW7_9MICC</name>
<dbReference type="KEGG" id="rter:IDM49_00690"/>
<dbReference type="PANTHER" id="PTHR46577:SF1">
    <property type="entry name" value="HTH-TYPE TRANSCRIPTIONAL REGULATORY PROTEIN GABR"/>
    <property type="match status" value="1"/>
</dbReference>
<evidence type="ECO:0000256" key="2">
    <source>
        <dbReference type="ARBA" id="ARBA00022898"/>
    </source>
</evidence>
<keyword evidence="9" id="KW-1185">Reference proteome</keyword>
<evidence type="ECO:0000259" key="7">
    <source>
        <dbReference type="PROSITE" id="PS50949"/>
    </source>
</evidence>
<feature type="compositionally biased region" description="Polar residues" evidence="6">
    <location>
        <begin position="93"/>
        <end position="114"/>
    </location>
</feature>
<dbReference type="GO" id="GO:0003677">
    <property type="term" value="F:DNA binding"/>
    <property type="evidence" value="ECO:0007669"/>
    <property type="project" value="UniProtKB-KW"/>
</dbReference>
<feature type="region of interest" description="Disordered" evidence="6">
    <location>
        <begin position="1"/>
        <end position="20"/>
    </location>
</feature>
<reference evidence="8 9" key="1">
    <citation type="submission" date="2020-09" db="EMBL/GenBank/DDBJ databases">
        <title>Investigation of environmental microbes.</title>
        <authorList>
            <person name="Ou Y."/>
            <person name="Kang Q."/>
        </authorList>
    </citation>
    <scope>NUCLEOTIDE SEQUENCE [LARGE SCALE GENOMIC DNA]</scope>
    <source>
        <strain evidence="8 9">KJZ-14</strain>
    </source>
</reference>
<dbReference type="RefSeq" id="WP_190724668.1">
    <property type="nucleotide sequence ID" value="NZ_CP061539.1"/>
</dbReference>
<comment type="similarity">
    <text evidence="1">In the C-terminal section; belongs to the class-I pyridoxal-phosphate-dependent aminotransferase family.</text>
</comment>
<keyword evidence="8" id="KW-0032">Aminotransferase</keyword>
<keyword evidence="3" id="KW-0805">Transcription regulation</keyword>
<dbReference type="CDD" id="cd00609">
    <property type="entry name" value="AAT_like"/>
    <property type="match status" value="1"/>
</dbReference>
<dbReference type="InterPro" id="IPR015421">
    <property type="entry name" value="PyrdxlP-dep_Trfase_major"/>
</dbReference>
<dbReference type="InterPro" id="IPR036390">
    <property type="entry name" value="WH_DNA-bd_sf"/>
</dbReference>
<dbReference type="InterPro" id="IPR051446">
    <property type="entry name" value="HTH_trans_reg/aminotransferase"/>
</dbReference>
<organism evidence="8 9">
    <name type="scientific">Rothia terrae</name>
    <dbReference type="NCBI Taxonomy" id="396015"/>
    <lineage>
        <taxon>Bacteria</taxon>
        <taxon>Bacillati</taxon>
        <taxon>Actinomycetota</taxon>
        <taxon>Actinomycetes</taxon>
        <taxon>Micrococcales</taxon>
        <taxon>Micrococcaceae</taxon>
        <taxon>Rothia</taxon>
    </lineage>
</organism>
<keyword evidence="5" id="KW-0804">Transcription</keyword>
<protein>
    <submittedName>
        <fullName evidence="8">PLP-dependent aminotransferase family protein</fullName>
    </submittedName>
</protein>
<feature type="domain" description="HTH gntR-type" evidence="7">
    <location>
        <begin position="20"/>
        <end position="87"/>
    </location>
</feature>
<dbReference type="Gene3D" id="1.10.10.10">
    <property type="entry name" value="Winged helix-like DNA-binding domain superfamily/Winged helix DNA-binding domain"/>
    <property type="match status" value="1"/>
</dbReference>
<dbReference type="InterPro" id="IPR015424">
    <property type="entry name" value="PyrdxlP-dep_Trfase"/>
</dbReference>
<dbReference type="Pfam" id="PF00392">
    <property type="entry name" value="GntR"/>
    <property type="match status" value="1"/>
</dbReference>
<dbReference type="Proteomes" id="UP000516404">
    <property type="component" value="Chromosome"/>
</dbReference>
<dbReference type="GO" id="GO:0008483">
    <property type="term" value="F:transaminase activity"/>
    <property type="evidence" value="ECO:0007669"/>
    <property type="project" value="UniProtKB-KW"/>
</dbReference>
<dbReference type="PANTHER" id="PTHR46577">
    <property type="entry name" value="HTH-TYPE TRANSCRIPTIONAL REGULATORY PROTEIN GABR"/>
    <property type="match status" value="1"/>
</dbReference>
<proteinExistence type="inferred from homology"/>
<keyword evidence="8" id="KW-0808">Transferase</keyword>
<evidence type="ECO:0000256" key="3">
    <source>
        <dbReference type="ARBA" id="ARBA00023015"/>
    </source>
</evidence>
<gene>
    <name evidence="8" type="ORF">IDM49_00690</name>
</gene>
<keyword evidence="4" id="KW-0238">DNA-binding</keyword>
<dbReference type="Gene3D" id="3.40.640.10">
    <property type="entry name" value="Type I PLP-dependent aspartate aminotransferase-like (Major domain)"/>
    <property type="match status" value="1"/>
</dbReference>